<dbReference type="SUPFAM" id="SSF53649">
    <property type="entry name" value="Alkaline phosphatase-like"/>
    <property type="match status" value="1"/>
</dbReference>
<feature type="domain" description="Sulfatase N-terminal" evidence="8">
    <location>
        <begin position="238"/>
        <end position="524"/>
    </location>
</feature>
<evidence type="ECO:0000256" key="2">
    <source>
        <dbReference type="ARBA" id="ARBA00022475"/>
    </source>
</evidence>
<dbReference type="RefSeq" id="WP_207971949.1">
    <property type="nucleotide sequence ID" value="NZ_CP071795.1"/>
</dbReference>
<dbReference type="Proteomes" id="UP000663935">
    <property type="component" value="Chromosome"/>
</dbReference>
<name>A0ABX7SU76_9FLAO</name>
<sequence length="562" mass="65062">MDKKNRNTKPYVFVGILFLILMLPSILLILIGEDSVSGSFIKKCVFLLISFSIISIPLVFLKPKYYSYFVLLLFPLVIFESYHIYIFKTPSSEEVIATIFQTNYNETKELLISNSLLILVAIFVFMGILFISRKIKSDFKLSKKQKWSLLFIFLFTFITLEIRNFKLAFQLNDKKTEIIGAANYALEVQLKKNFPVGIFLKSLEVKKGFKAQKAYVKAITNFSFNAIKKDSLQEQEIYVLVLGETARKNNFHIYNYNRETSPNLDSIRNLLAFNNVHTNANLTSLSIPFILTRATPKNASLKFKEPAIINAFKEVGFKTYWLSNQPYGTGSPFILYSSLADSYKNISTSLDAANFDEKLIPVLEEVLSDSHPKKLIILHTIGSHFRYNYRYPKKFHIFKPTLQKGLSIETTNSISNKKEIVNSYDNSILYTDFVLSKIIKKLKEKNAVSYMYYISDHGENLFDTDANKILHGFETPSKYEIEIPLFIWTSSKYNKLYSEKRKNLSNNINRKIASVNTFQTILDMSHISYPNFENQKSFAHKKFDTLQKRTFYTVNKTVLKID</sequence>
<feature type="transmembrane region" description="Helical" evidence="7">
    <location>
        <begin position="12"/>
        <end position="32"/>
    </location>
</feature>
<accession>A0ABX7SU76</accession>
<dbReference type="Gene3D" id="3.40.720.10">
    <property type="entry name" value="Alkaline Phosphatase, subunit A"/>
    <property type="match status" value="1"/>
</dbReference>
<dbReference type="PANTHER" id="PTHR30443:SF0">
    <property type="entry name" value="PHOSPHOETHANOLAMINE TRANSFERASE EPTA"/>
    <property type="match status" value="1"/>
</dbReference>
<organism evidence="9 10">
    <name type="scientific">Polaribacter batillariae</name>
    <dbReference type="NCBI Taxonomy" id="2808900"/>
    <lineage>
        <taxon>Bacteria</taxon>
        <taxon>Pseudomonadati</taxon>
        <taxon>Bacteroidota</taxon>
        <taxon>Flavobacteriia</taxon>
        <taxon>Flavobacteriales</taxon>
        <taxon>Flavobacteriaceae</taxon>
    </lineage>
</organism>
<proteinExistence type="predicted"/>
<evidence type="ECO:0000256" key="7">
    <source>
        <dbReference type="SAM" id="Phobius"/>
    </source>
</evidence>
<dbReference type="PANTHER" id="PTHR30443">
    <property type="entry name" value="INNER MEMBRANE PROTEIN"/>
    <property type="match status" value="1"/>
</dbReference>
<gene>
    <name evidence="9" type="ORF">JL193_00315</name>
</gene>
<evidence type="ECO:0000256" key="1">
    <source>
        <dbReference type="ARBA" id="ARBA00004651"/>
    </source>
</evidence>
<evidence type="ECO:0000259" key="8">
    <source>
        <dbReference type="Pfam" id="PF00884"/>
    </source>
</evidence>
<dbReference type="Pfam" id="PF00884">
    <property type="entry name" value="Sulfatase"/>
    <property type="match status" value="1"/>
</dbReference>
<evidence type="ECO:0000256" key="3">
    <source>
        <dbReference type="ARBA" id="ARBA00022679"/>
    </source>
</evidence>
<dbReference type="InterPro" id="IPR017850">
    <property type="entry name" value="Alkaline_phosphatase_core_sf"/>
</dbReference>
<dbReference type="EMBL" id="CP071795">
    <property type="protein sequence ID" value="QTD37792.1"/>
    <property type="molecule type" value="Genomic_DNA"/>
</dbReference>
<evidence type="ECO:0000313" key="9">
    <source>
        <dbReference type="EMBL" id="QTD37792.1"/>
    </source>
</evidence>
<reference evidence="9 10" key="1">
    <citation type="submission" date="2021-03" db="EMBL/GenBank/DDBJ databases">
        <title>Complete genome of Polaribacter_sp.G4M1.</title>
        <authorList>
            <person name="Jeong S.W."/>
            <person name="Bae J.W."/>
        </authorList>
    </citation>
    <scope>NUCLEOTIDE SEQUENCE [LARGE SCALE GENOMIC DNA]</scope>
    <source>
        <strain evidence="9 10">G4M1</strain>
    </source>
</reference>
<feature type="transmembrane region" description="Helical" evidence="7">
    <location>
        <begin position="110"/>
        <end position="131"/>
    </location>
</feature>
<evidence type="ECO:0000256" key="5">
    <source>
        <dbReference type="ARBA" id="ARBA00022989"/>
    </source>
</evidence>
<dbReference type="InterPro" id="IPR040423">
    <property type="entry name" value="PEA_transferase"/>
</dbReference>
<dbReference type="InterPro" id="IPR000917">
    <property type="entry name" value="Sulfatase_N"/>
</dbReference>
<keyword evidence="4 7" id="KW-0812">Transmembrane</keyword>
<evidence type="ECO:0000256" key="6">
    <source>
        <dbReference type="ARBA" id="ARBA00023136"/>
    </source>
</evidence>
<evidence type="ECO:0000313" key="10">
    <source>
        <dbReference type="Proteomes" id="UP000663935"/>
    </source>
</evidence>
<protein>
    <submittedName>
        <fullName evidence="9">Phosphoethanolamine transferase</fullName>
    </submittedName>
</protein>
<evidence type="ECO:0000256" key="4">
    <source>
        <dbReference type="ARBA" id="ARBA00022692"/>
    </source>
</evidence>
<keyword evidence="5 7" id="KW-1133">Transmembrane helix</keyword>
<comment type="subcellular location">
    <subcellularLocation>
        <location evidence="1">Cell membrane</location>
        <topology evidence="1">Multi-pass membrane protein</topology>
    </subcellularLocation>
</comment>
<keyword evidence="2" id="KW-1003">Cell membrane</keyword>
<dbReference type="InterPro" id="IPR058130">
    <property type="entry name" value="PEA_transf_C"/>
</dbReference>
<feature type="transmembrane region" description="Helical" evidence="7">
    <location>
        <begin position="68"/>
        <end position="87"/>
    </location>
</feature>
<feature type="transmembrane region" description="Helical" evidence="7">
    <location>
        <begin position="44"/>
        <end position="61"/>
    </location>
</feature>
<keyword evidence="10" id="KW-1185">Reference proteome</keyword>
<keyword evidence="6 7" id="KW-0472">Membrane</keyword>
<dbReference type="CDD" id="cd16017">
    <property type="entry name" value="LptA"/>
    <property type="match status" value="1"/>
</dbReference>
<keyword evidence="3 9" id="KW-0808">Transferase</keyword>
<feature type="transmembrane region" description="Helical" evidence="7">
    <location>
        <begin position="147"/>
        <end position="165"/>
    </location>
</feature>
<dbReference type="GO" id="GO:0016740">
    <property type="term" value="F:transferase activity"/>
    <property type="evidence" value="ECO:0007669"/>
    <property type="project" value="UniProtKB-KW"/>
</dbReference>